<evidence type="ECO:0000313" key="1">
    <source>
        <dbReference type="EMBL" id="GCB91279.1"/>
    </source>
</evidence>
<dbReference type="Proteomes" id="UP000288351">
    <property type="component" value="Unassembled WGS sequence"/>
</dbReference>
<accession>A0A401R123</accession>
<gene>
    <name evidence="1" type="ORF">SALB_04001</name>
</gene>
<reference evidence="1 2" key="1">
    <citation type="journal article" date="2019" name="Microbiol. Resour. Announc.">
        <title>Draft Genome Sequence of the Most Traditional epsilon-Poly-l-Lysine Producer, Streptomyces albulus NBRC14147.</title>
        <authorList>
            <person name="Yamanaka K."/>
            <person name="Hamano Y."/>
        </authorList>
    </citation>
    <scope>NUCLEOTIDE SEQUENCE [LARGE SCALE GENOMIC DNA]</scope>
    <source>
        <strain evidence="1 2">NBRC 14147</strain>
    </source>
</reference>
<organism evidence="1 2">
    <name type="scientific">Streptomyces noursei</name>
    <name type="common">Streptomyces albulus</name>
    <dbReference type="NCBI Taxonomy" id="1971"/>
    <lineage>
        <taxon>Bacteria</taxon>
        <taxon>Bacillati</taxon>
        <taxon>Actinomycetota</taxon>
        <taxon>Actinomycetes</taxon>
        <taxon>Kitasatosporales</taxon>
        <taxon>Streptomycetaceae</taxon>
        <taxon>Streptomyces</taxon>
    </lineage>
</organism>
<sequence length="101" mass="10858">MMRVEALALLRRYAGADRRSGLVPPVPARSCAHTAARASHVAMPRGLPSSADGLPGIHVGDERLSVLHPEDHRAKAFFGAAGPQKVDEAIRRSGCCHAERW</sequence>
<comment type="caution">
    <text evidence="1">The sequence shown here is derived from an EMBL/GenBank/DDBJ whole genome shotgun (WGS) entry which is preliminary data.</text>
</comment>
<proteinExistence type="predicted"/>
<name>A0A401R123_STRNR</name>
<protein>
    <submittedName>
        <fullName evidence="1">Uncharacterized protein</fullName>
    </submittedName>
</protein>
<evidence type="ECO:0000313" key="2">
    <source>
        <dbReference type="Proteomes" id="UP000288351"/>
    </source>
</evidence>
<dbReference type="AlphaFoldDB" id="A0A401R123"/>
<dbReference type="EMBL" id="BHXC01000006">
    <property type="protein sequence ID" value="GCB91279.1"/>
    <property type="molecule type" value="Genomic_DNA"/>
</dbReference>